<dbReference type="Proteomes" id="UP001209746">
    <property type="component" value="Unassembled WGS sequence"/>
</dbReference>
<dbReference type="EMBL" id="JAOPKD010000005">
    <property type="protein sequence ID" value="MCU4726747.1"/>
    <property type="molecule type" value="Genomic_DNA"/>
</dbReference>
<reference evidence="3" key="1">
    <citation type="submission" date="2023-02" db="EMBL/GenBank/DDBJ databases">
        <title>Enrichment on poylsaccharides allowed isolation of novel metabolic and taxonomic groups of Haloarchaea.</title>
        <authorList>
            <person name="Sorokin D.Y."/>
            <person name="Elcheninov A.G."/>
            <person name="Khizhniak T.V."/>
            <person name="Kolganova T.V."/>
            <person name="Kublanov I.V."/>
        </authorList>
    </citation>
    <scope>NUCLEOTIDE SEQUENCE</scope>
    <source>
        <strain evidence="2 4">HArc-curdl5-1</strain>
        <strain evidence="3">HArc-curdl7</strain>
    </source>
</reference>
<keyword evidence="4" id="KW-1185">Reference proteome</keyword>
<evidence type="ECO:0000313" key="2">
    <source>
        <dbReference type="EMBL" id="MCU4717724.1"/>
    </source>
</evidence>
<sequence length="419" mass="46856">MTLDPVHIEGIARLAGQLGRGVSDTDHQGLAETVWEKFLDPLYADGDPVLEPLGEQRRRVIDLEDAALAASPFDTQHGLDSGTINPTTFKNGLVLDVAQAAMSAVPSDLDLHRGRTVVVSAHTNDATVNLGGEWLAYDEGYTRQRIVQVPRVDRYAQTVVHALALYLAESHHAQLQADVVEDLLILDGPIYPTGLLKWADRHPELATLLRDHERPRSVIQNYVELVETFVDRDVPLVGFVKNSASNAITRVVRSETNAPWANDAAFFTQVLARRDDGGDLRTDALTCTNWFRSRLGTDRPLSTQGDGLGLDMDLDREAYEVTFFVVYDPRLDVTYRIEAPYAITRDEETREQLTRHLLGEIAAEQGPPLPVAKADELARIDREGKEMLRQTIERQFDSERQRQYNDERWGVSLDVDGGL</sequence>
<proteinExistence type="predicted"/>
<gene>
    <name evidence="3" type="ORF">OB914_07170</name>
    <name evidence="2" type="ORF">OB916_06555</name>
</gene>
<dbReference type="Pfam" id="PF09376">
    <property type="entry name" value="NurA"/>
    <property type="match status" value="1"/>
</dbReference>
<comment type="caution">
    <text evidence="3">The sequence shown here is derived from an EMBL/GenBank/DDBJ whole genome shotgun (WGS) entry which is preliminary data.</text>
</comment>
<evidence type="ECO:0000313" key="4">
    <source>
        <dbReference type="Proteomes" id="UP001208186"/>
    </source>
</evidence>
<organism evidence="3 5">
    <name type="scientific">Halapricum hydrolyticum</name>
    <dbReference type="NCBI Taxonomy" id="2979991"/>
    <lineage>
        <taxon>Archaea</taxon>
        <taxon>Methanobacteriati</taxon>
        <taxon>Methanobacteriota</taxon>
        <taxon>Stenosarchaea group</taxon>
        <taxon>Halobacteria</taxon>
        <taxon>Halobacteriales</taxon>
        <taxon>Haloarculaceae</taxon>
        <taxon>Halapricum</taxon>
    </lineage>
</organism>
<name>A0AAE3IAV3_9EURY</name>
<dbReference type="Proteomes" id="UP001208186">
    <property type="component" value="Unassembled WGS sequence"/>
</dbReference>
<evidence type="ECO:0000259" key="1">
    <source>
        <dbReference type="SMART" id="SM00933"/>
    </source>
</evidence>
<evidence type="ECO:0000313" key="3">
    <source>
        <dbReference type="EMBL" id="MCU4726747.1"/>
    </source>
</evidence>
<dbReference type="SMART" id="SM00933">
    <property type="entry name" value="NurA"/>
    <property type="match status" value="1"/>
</dbReference>
<dbReference type="EMBL" id="JAOPKC010000004">
    <property type="protein sequence ID" value="MCU4717724.1"/>
    <property type="molecule type" value="Genomic_DNA"/>
</dbReference>
<feature type="domain" description="NurA" evidence="1">
    <location>
        <begin position="74"/>
        <end position="380"/>
    </location>
</feature>
<dbReference type="RefSeq" id="WP_315908484.1">
    <property type="nucleotide sequence ID" value="NZ_JAOPKC010000004.1"/>
</dbReference>
<dbReference type="InterPro" id="IPR018977">
    <property type="entry name" value="NurA_domain"/>
</dbReference>
<evidence type="ECO:0000313" key="5">
    <source>
        <dbReference type="Proteomes" id="UP001209746"/>
    </source>
</evidence>
<accession>A0AAE3IAV3</accession>
<protein>
    <submittedName>
        <fullName evidence="3">DNA double-strand break repair nuclease NurA</fullName>
    </submittedName>
</protein>
<dbReference type="AlphaFoldDB" id="A0AAE3IAV3"/>